<accession>A0ABN8XFA4</accession>
<evidence type="ECO:0000313" key="11">
    <source>
        <dbReference type="EMBL" id="CAI8978434.1"/>
    </source>
</evidence>
<evidence type="ECO:0000259" key="10">
    <source>
        <dbReference type="Pfam" id="PF00912"/>
    </source>
</evidence>
<evidence type="ECO:0000256" key="7">
    <source>
        <dbReference type="ARBA" id="ARBA00044770"/>
    </source>
</evidence>
<evidence type="ECO:0000256" key="4">
    <source>
        <dbReference type="ARBA" id="ARBA00022676"/>
    </source>
</evidence>
<evidence type="ECO:0000256" key="9">
    <source>
        <dbReference type="SAM" id="Phobius"/>
    </source>
</evidence>
<dbReference type="SUPFAM" id="SSF53955">
    <property type="entry name" value="Lysozyme-like"/>
    <property type="match status" value="1"/>
</dbReference>
<dbReference type="GO" id="GO:0004180">
    <property type="term" value="F:carboxypeptidase activity"/>
    <property type="evidence" value="ECO:0007669"/>
    <property type="project" value="UniProtKB-KW"/>
</dbReference>
<dbReference type="InterPro" id="IPR036950">
    <property type="entry name" value="PBP_transglycosylase"/>
</dbReference>
<dbReference type="Pfam" id="PF00912">
    <property type="entry name" value="Transgly"/>
    <property type="match status" value="1"/>
</dbReference>
<evidence type="ECO:0000256" key="1">
    <source>
        <dbReference type="ARBA" id="ARBA00004752"/>
    </source>
</evidence>
<keyword evidence="9" id="KW-0812">Transmembrane</keyword>
<dbReference type="InterPro" id="IPR012338">
    <property type="entry name" value="Beta-lactam/transpept-like"/>
</dbReference>
<dbReference type="InterPro" id="IPR023346">
    <property type="entry name" value="Lysozyme-like_dom_sf"/>
</dbReference>
<evidence type="ECO:0000256" key="6">
    <source>
        <dbReference type="ARBA" id="ARBA00023268"/>
    </source>
</evidence>
<dbReference type="InterPro" id="IPR001264">
    <property type="entry name" value="Glyco_trans_51"/>
</dbReference>
<feature type="transmembrane region" description="Helical" evidence="9">
    <location>
        <begin position="7"/>
        <end position="26"/>
    </location>
</feature>
<dbReference type="SUPFAM" id="SSF56601">
    <property type="entry name" value="beta-lactamase/transpeptidase-like"/>
    <property type="match status" value="2"/>
</dbReference>
<dbReference type="PANTHER" id="PTHR32282">
    <property type="entry name" value="BINDING PROTEIN TRANSPEPTIDASE, PUTATIVE-RELATED"/>
    <property type="match status" value="1"/>
</dbReference>
<comment type="pathway">
    <text evidence="1">Cell wall biogenesis; peptidoglycan biosynthesis.</text>
</comment>
<keyword evidence="4" id="KW-0328">Glycosyltransferase</keyword>
<protein>
    <recommendedName>
        <fullName evidence="7">peptidoglycan glycosyltransferase</fullName>
        <ecNumber evidence="7">2.4.99.28</ecNumber>
    </recommendedName>
</protein>
<keyword evidence="9" id="KW-1133">Transmembrane helix</keyword>
<keyword evidence="5" id="KW-0808">Transferase</keyword>
<sequence length="1025" mass="114971">MSQRIRTLVRVVFWGTAGALLVLGAICVVREMKTSDLQARYLSSIGDRLRFQVEPGSSPAIRYPTAGPYDERLGYTALSKFQQRLANLGFSVTAQARFSPELLRVVDSGLYATYFEKVQAGLTILDRNDRVLFSKVYPERIYPDFETIPPLVVKTLLFIENRELLDDRYPHLNPAVEWDRFGRATMELIASKLGANINVAGGSTLATQMEKYRHSPGGRTDTPWEKLRQMSSASLRAYLSGPDTRKVRRAIVQSYLNSMPLAAAPESGEVHGLGDGLAVWFGSDFATVNQLLNAANLSSGEGITADQALAYRQVLCLLLSQRRPAYYLLQGREDLEKLADSHLRLLAAQGIIPPALRDAALQVSSNMRVQPDSSLNVSILNRKTESVLRARLATDLGVSRMYDLDRLDLTARSTIDHDVQEAVIKALRKLRDPEQARAAGVLGFRLLSNSDDFDKIVYSLVLYERTSQGNLLRVQADNHEQPLDVNEGIRLDLGSTAKLRTLVHYLEIIAELYDQYAQQSSEALRRVELHPRDHLSRWVIDQLLANRKITLSALLEAALERRYSASPGEAFFTGGGLHTFANFNKEDNGRVMSVRKALQDSVNLVFIRLMRDVVYYHLYKPDGVARWMDQEDSEKRREYLERFADREGKTYLRRFYAKYRNKTPEEAFDLLTKSVQPVPKRLATVYRSVYPHADITGLRDYLRAHYAAKSLSDKDITSLYEKYSPERFDLQDRGYIARIHPLELWLVNYLAEHPNATLDEVLSASAKARLEVYRWLFKTNRRHTQDKRIRTLLEIEAFAHIHQAWKRLGYPFAALTPSYASAIGASGDRPAALAELMGILLNDGVRYPLRRFDTFHFAVNTPYETLMELAPAQGRRVLPPEVAAAARSALIDVVEKGTAVRVKGVYKSPAGTPLVMAGKTGTGDHQREIFGPGGRLIATQVVSRTATFAFMLGDRHFGTVTAYVTGPAAARFRFTSALPVQVLKSLEPTLAPLIARAYTEQPELSPRTIAATTAKGGRPAAITRH</sequence>
<dbReference type="EC" id="2.4.99.28" evidence="7"/>
<evidence type="ECO:0000256" key="5">
    <source>
        <dbReference type="ARBA" id="ARBA00022679"/>
    </source>
</evidence>
<evidence type="ECO:0000256" key="8">
    <source>
        <dbReference type="ARBA" id="ARBA00049902"/>
    </source>
</evidence>
<dbReference type="Gene3D" id="1.10.3810.10">
    <property type="entry name" value="Biosynthetic peptidoglycan transglycosylase-like"/>
    <property type="match status" value="1"/>
</dbReference>
<dbReference type="EMBL" id="OX458333">
    <property type="protein sequence ID" value="CAI8978434.1"/>
    <property type="molecule type" value="Genomic_DNA"/>
</dbReference>
<dbReference type="PANTHER" id="PTHR32282:SF24">
    <property type="entry name" value="GLYCOSYL TRANSFERASE FAMILY 51 DOMAIN-CONTAINING PROTEIN"/>
    <property type="match status" value="1"/>
</dbReference>
<dbReference type="Proteomes" id="UP001162030">
    <property type="component" value="Chromosome"/>
</dbReference>
<reference evidence="11 12" key="1">
    <citation type="submission" date="2023-03" db="EMBL/GenBank/DDBJ databases">
        <authorList>
            <person name="Pearce D."/>
        </authorList>
    </citation>
    <scope>NUCLEOTIDE SEQUENCE [LARGE SCALE GENOMIC DNA]</scope>
    <source>
        <strain evidence="11">Msz</strain>
    </source>
</reference>
<organism evidence="11 12">
    <name type="scientific">Methylocaldum szegediense</name>
    <dbReference type="NCBI Taxonomy" id="73780"/>
    <lineage>
        <taxon>Bacteria</taxon>
        <taxon>Pseudomonadati</taxon>
        <taxon>Pseudomonadota</taxon>
        <taxon>Gammaproteobacteria</taxon>
        <taxon>Methylococcales</taxon>
        <taxon>Methylococcaceae</taxon>
        <taxon>Methylocaldum</taxon>
    </lineage>
</organism>
<evidence type="ECO:0000313" key="12">
    <source>
        <dbReference type="Proteomes" id="UP001162030"/>
    </source>
</evidence>
<dbReference type="Gene3D" id="3.40.710.10">
    <property type="entry name" value="DD-peptidase/beta-lactamase superfamily"/>
    <property type="match status" value="1"/>
</dbReference>
<evidence type="ECO:0000256" key="3">
    <source>
        <dbReference type="ARBA" id="ARBA00022670"/>
    </source>
</evidence>
<proteinExistence type="predicted"/>
<keyword evidence="3" id="KW-0378">Hydrolase</keyword>
<keyword evidence="6" id="KW-0511">Multifunctional enzyme</keyword>
<keyword evidence="3" id="KW-0645">Protease</keyword>
<gene>
    <name evidence="11" type="ORF">MSZNOR_5057</name>
</gene>
<keyword evidence="9" id="KW-0472">Membrane</keyword>
<dbReference type="RefSeq" id="WP_084161550.1">
    <property type="nucleotide sequence ID" value="NZ_OX458333.1"/>
</dbReference>
<dbReference type="InterPro" id="IPR050396">
    <property type="entry name" value="Glycosyltr_51/Transpeptidase"/>
</dbReference>
<keyword evidence="12" id="KW-1185">Reference proteome</keyword>
<name>A0ABN8XFA4_9GAMM</name>
<evidence type="ECO:0000256" key="2">
    <source>
        <dbReference type="ARBA" id="ARBA00022645"/>
    </source>
</evidence>
<feature type="domain" description="Glycosyl transferase family 51" evidence="10">
    <location>
        <begin position="138"/>
        <end position="289"/>
    </location>
</feature>
<comment type="catalytic activity">
    <reaction evidence="8">
        <text>[GlcNAc-(1-&gt;4)-Mur2Ac(oyl-L-Ala-gamma-D-Glu-L-Lys-D-Ala-D-Ala)](n)-di-trans,octa-cis-undecaprenyl diphosphate + beta-D-GlcNAc-(1-&gt;4)-Mur2Ac(oyl-L-Ala-gamma-D-Glu-L-Lys-D-Ala-D-Ala)-di-trans,octa-cis-undecaprenyl diphosphate = [GlcNAc-(1-&gt;4)-Mur2Ac(oyl-L-Ala-gamma-D-Glu-L-Lys-D-Ala-D-Ala)](n+1)-di-trans,octa-cis-undecaprenyl diphosphate + di-trans,octa-cis-undecaprenyl diphosphate + H(+)</text>
        <dbReference type="Rhea" id="RHEA:23708"/>
        <dbReference type="Rhea" id="RHEA-COMP:9602"/>
        <dbReference type="Rhea" id="RHEA-COMP:9603"/>
        <dbReference type="ChEBI" id="CHEBI:15378"/>
        <dbReference type="ChEBI" id="CHEBI:58405"/>
        <dbReference type="ChEBI" id="CHEBI:60033"/>
        <dbReference type="ChEBI" id="CHEBI:78435"/>
        <dbReference type="EC" id="2.4.99.28"/>
    </reaction>
</comment>
<keyword evidence="2 11" id="KW-0121">Carboxypeptidase</keyword>